<evidence type="ECO:0000313" key="3">
    <source>
        <dbReference type="Proteomes" id="UP000683360"/>
    </source>
</evidence>
<sequence>MTDQHQDTEVPLSKDEKSTRRSEEVHALKDSDTTSEYYNNETQDENRRLSQKTEEEIHSLKIGKSSKQSGGDEDKSRRHSSGGSRISFQKLPKISDNDSASKYEISNEYPMSDMSNNLLLTISIDHHTISLSNESASSNDLYSNGSMSGIPDQSRQYLSIDMERLKHQKSEEDLSIATLSGYTHHGLQS</sequence>
<evidence type="ECO:0000256" key="1">
    <source>
        <dbReference type="SAM" id="MobiDB-lite"/>
    </source>
</evidence>
<organism evidence="2 3">
    <name type="scientific">Mytilus edulis</name>
    <name type="common">Blue mussel</name>
    <dbReference type="NCBI Taxonomy" id="6550"/>
    <lineage>
        <taxon>Eukaryota</taxon>
        <taxon>Metazoa</taxon>
        <taxon>Spiralia</taxon>
        <taxon>Lophotrochozoa</taxon>
        <taxon>Mollusca</taxon>
        <taxon>Bivalvia</taxon>
        <taxon>Autobranchia</taxon>
        <taxon>Pteriomorphia</taxon>
        <taxon>Mytilida</taxon>
        <taxon>Mytiloidea</taxon>
        <taxon>Mytilidae</taxon>
        <taxon>Mytilinae</taxon>
        <taxon>Mytilus</taxon>
    </lineage>
</organism>
<proteinExistence type="predicted"/>
<name>A0A8S3T002_MYTED</name>
<comment type="caution">
    <text evidence="2">The sequence shown here is derived from an EMBL/GenBank/DDBJ whole genome shotgun (WGS) entry which is preliminary data.</text>
</comment>
<dbReference type="Proteomes" id="UP000683360">
    <property type="component" value="Unassembled WGS sequence"/>
</dbReference>
<keyword evidence="3" id="KW-1185">Reference proteome</keyword>
<evidence type="ECO:0000313" key="2">
    <source>
        <dbReference type="EMBL" id="CAG2223909.1"/>
    </source>
</evidence>
<feature type="region of interest" description="Disordered" evidence="1">
    <location>
        <begin position="1"/>
        <end position="99"/>
    </location>
</feature>
<reference evidence="2" key="1">
    <citation type="submission" date="2021-03" db="EMBL/GenBank/DDBJ databases">
        <authorList>
            <person name="Bekaert M."/>
        </authorList>
    </citation>
    <scope>NUCLEOTIDE SEQUENCE</scope>
</reference>
<protein>
    <submittedName>
        <fullName evidence="2">Uncharacterized protein</fullName>
    </submittedName>
</protein>
<dbReference type="EMBL" id="CAJPWZ010001793">
    <property type="protein sequence ID" value="CAG2223909.1"/>
    <property type="molecule type" value="Genomic_DNA"/>
</dbReference>
<gene>
    <name evidence="2" type="ORF">MEDL_37154</name>
</gene>
<accession>A0A8S3T002</accession>
<feature type="compositionally biased region" description="Basic and acidic residues" evidence="1">
    <location>
        <begin position="44"/>
        <end position="59"/>
    </location>
</feature>
<dbReference type="AlphaFoldDB" id="A0A8S3T002"/>
<feature type="compositionally biased region" description="Basic and acidic residues" evidence="1">
    <location>
        <begin position="1"/>
        <end position="32"/>
    </location>
</feature>